<evidence type="ECO:0000313" key="6">
    <source>
        <dbReference type="Proteomes" id="UP000095492"/>
    </source>
</evidence>
<dbReference type="SUPFAM" id="SSF56300">
    <property type="entry name" value="Metallo-dependent phosphatases"/>
    <property type="match status" value="1"/>
</dbReference>
<reference evidence="5 7" key="2">
    <citation type="journal article" date="2019" name="Nat. Med.">
        <title>A library of human gut bacterial isolates paired with longitudinal multiomics data enables mechanistic microbiome research.</title>
        <authorList>
            <person name="Poyet M."/>
            <person name="Groussin M."/>
            <person name="Gibbons S.M."/>
            <person name="Avila-Pacheco J."/>
            <person name="Jiang X."/>
            <person name="Kearney S.M."/>
            <person name="Perrotta A.R."/>
            <person name="Berdy B."/>
            <person name="Zhao S."/>
            <person name="Lieberman T.D."/>
            <person name="Swanson P.K."/>
            <person name="Smith M."/>
            <person name="Roesemann S."/>
            <person name="Alexander J.E."/>
            <person name="Rich S.A."/>
            <person name="Livny J."/>
            <person name="Vlamakis H."/>
            <person name="Clish C."/>
            <person name="Bullock K."/>
            <person name="Deik A."/>
            <person name="Scott J."/>
            <person name="Pierce K.A."/>
            <person name="Xavier R.J."/>
            <person name="Alm E.J."/>
        </authorList>
    </citation>
    <scope>NUCLEOTIDE SEQUENCE [LARGE SCALE GENOMIC DNA]</scope>
    <source>
        <strain evidence="5 7">BIOML-A3</strain>
    </source>
</reference>
<evidence type="ECO:0000313" key="4">
    <source>
        <dbReference type="EMBL" id="CUN06799.1"/>
    </source>
</evidence>
<dbReference type="EMBL" id="WKRA01000013">
    <property type="protein sequence ID" value="MSD16269.1"/>
    <property type="molecule type" value="Genomic_DNA"/>
</dbReference>
<dbReference type="InterPro" id="IPR029052">
    <property type="entry name" value="Metallo-depent_PP-like"/>
</dbReference>
<dbReference type="AlphaFoldDB" id="A0A173TWT1"/>
<dbReference type="STRING" id="39490.ERS852448_01721"/>
<reference evidence="4 6" key="1">
    <citation type="submission" date="2015-09" db="EMBL/GenBank/DDBJ databases">
        <authorList>
            <consortium name="Pathogen Informatics"/>
        </authorList>
    </citation>
    <scope>NUCLEOTIDE SEQUENCE [LARGE SCALE GENOMIC DNA]</scope>
    <source>
        <strain evidence="4 6">2789STDY5608891</strain>
    </source>
</reference>
<dbReference type="Proteomes" id="UP000095492">
    <property type="component" value="Unassembled WGS sequence"/>
</dbReference>
<proteinExistence type="inferred from homology"/>
<dbReference type="EC" id="3.1.4.-" evidence="2"/>
<evidence type="ECO:0000313" key="5">
    <source>
        <dbReference type="EMBL" id="MSD16269.1"/>
    </source>
</evidence>
<organism evidence="4 6">
    <name type="scientific">Eubacterium ramulus</name>
    <dbReference type="NCBI Taxonomy" id="39490"/>
    <lineage>
        <taxon>Bacteria</taxon>
        <taxon>Bacillati</taxon>
        <taxon>Bacillota</taxon>
        <taxon>Clostridia</taxon>
        <taxon>Eubacteriales</taxon>
        <taxon>Eubacteriaceae</taxon>
        <taxon>Eubacterium</taxon>
    </lineage>
</organism>
<dbReference type="GO" id="GO:0016787">
    <property type="term" value="F:hydrolase activity"/>
    <property type="evidence" value="ECO:0007669"/>
    <property type="project" value="UniProtKB-UniRule"/>
</dbReference>
<dbReference type="Gene3D" id="3.60.21.10">
    <property type="match status" value="1"/>
</dbReference>
<protein>
    <recommendedName>
        <fullName evidence="2">Phosphoesterase</fullName>
        <ecNumber evidence="2">3.1.4.-</ecNumber>
    </recommendedName>
</protein>
<evidence type="ECO:0000259" key="3">
    <source>
        <dbReference type="Pfam" id="PF12850"/>
    </source>
</evidence>
<evidence type="ECO:0000256" key="1">
    <source>
        <dbReference type="ARBA" id="ARBA00008950"/>
    </source>
</evidence>
<dbReference type="OrthoDB" id="9800565at2"/>
<dbReference type="GO" id="GO:0046872">
    <property type="term" value="F:metal ion binding"/>
    <property type="evidence" value="ECO:0007669"/>
    <property type="project" value="UniProtKB-KW"/>
</dbReference>
<comment type="cofactor">
    <cofactor evidence="2">
        <name>a divalent metal cation</name>
        <dbReference type="ChEBI" id="CHEBI:60240"/>
    </cofactor>
</comment>
<name>A0A173TWT1_EUBRA</name>
<dbReference type="NCBIfam" id="TIGR00040">
    <property type="entry name" value="yfcE"/>
    <property type="match status" value="1"/>
</dbReference>
<dbReference type="InterPro" id="IPR000979">
    <property type="entry name" value="Phosphodiesterase_MJ0936/Vps29"/>
</dbReference>
<gene>
    <name evidence="4" type="ORF">ERS852448_01721</name>
    <name evidence="5" type="ORF">GKE72_09375</name>
</gene>
<dbReference type="Proteomes" id="UP000431304">
    <property type="component" value="Unassembled WGS sequence"/>
</dbReference>
<dbReference type="RefSeq" id="WP_021740468.1">
    <property type="nucleotide sequence ID" value="NZ_CABKSU010000114.1"/>
</dbReference>
<dbReference type="Pfam" id="PF12850">
    <property type="entry name" value="Metallophos_2"/>
    <property type="match status" value="1"/>
</dbReference>
<evidence type="ECO:0000256" key="2">
    <source>
        <dbReference type="RuleBase" id="RU362039"/>
    </source>
</evidence>
<dbReference type="PANTHER" id="PTHR11124">
    <property type="entry name" value="VACUOLAR SORTING PROTEIN VPS29"/>
    <property type="match status" value="1"/>
</dbReference>
<comment type="similarity">
    <text evidence="1 2">Belongs to the metallophosphoesterase superfamily. YfcE family.</text>
</comment>
<keyword evidence="2" id="KW-0479">Metal-binding</keyword>
<dbReference type="GeneID" id="42787789"/>
<evidence type="ECO:0000313" key="7">
    <source>
        <dbReference type="Proteomes" id="UP000431304"/>
    </source>
</evidence>
<sequence length="161" mass="18603">MKVLIVSDTHGRHAGIEEAIQREFPFQRLIHLGDAEGYEDYIADLAECPIDIVSGNNDFFSDLPDEKIVFIDDFRALITHGHMYGVSMGYQRIWEEGLERGVDAVMFGHTHRPMLEEDEDLILLNPGSLSYPRQKGRQRSYIVMEKENGKKPTFEIRYLDE</sequence>
<accession>A0A173TWT1</accession>
<dbReference type="EMBL" id="CYYA01000010">
    <property type="protein sequence ID" value="CUN06799.1"/>
    <property type="molecule type" value="Genomic_DNA"/>
</dbReference>
<feature type="domain" description="Calcineurin-like phosphoesterase" evidence="3">
    <location>
        <begin position="1"/>
        <end position="148"/>
    </location>
</feature>
<dbReference type="InterPro" id="IPR024654">
    <property type="entry name" value="Calcineurin-like_PHP_lpxH"/>
</dbReference>
<keyword evidence="4" id="KW-0378">Hydrolase</keyword>